<dbReference type="GO" id="GO:0031419">
    <property type="term" value="F:cobalamin binding"/>
    <property type="evidence" value="ECO:0007669"/>
    <property type="project" value="InterPro"/>
</dbReference>
<evidence type="ECO:0000313" key="8">
    <source>
        <dbReference type="Proteomes" id="UP000094844"/>
    </source>
</evidence>
<comment type="function">
    <text evidence="5">Part of the ABC transporter complex BtuCDF involved in vitamin B12 import. Binds vitamin B12 and delivers it to the periplasmic surface of BtuC.</text>
</comment>
<dbReference type="InterPro" id="IPR050902">
    <property type="entry name" value="ABC_Transporter_SBP"/>
</dbReference>
<dbReference type="InterPro" id="IPR002491">
    <property type="entry name" value="ABC_transptr_periplasmic_BD"/>
</dbReference>
<feature type="signal peptide" evidence="5">
    <location>
        <begin position="1"/>
        <end position="24"/>
    </location>
</feature>
<organism evidence="7 8">
    <name type="scientific">Hafnia alvei</name>
    <dbReference type="NCBI Taxonomy" id="569"/>
    <lineage>
        <taxon>Bacteria</taxon>
        <taxon>Pseudomonadati</taxon>
        <taxon>Pseudomonadota</taxon>
        <taxon>Gammaproteobacteria</taxon>
        <taxon>Enterobacterales</taxon>
        <taxon>Hafniaceae</taxon>
        <taxon>Hafnia</taxon>
    </lineage>
</organism>
<dbReference type="EMBL" id="FMIQ01000047">
    <property type="protein sequence ID" value="SCM53042.1"/>
    <property type="molecule type" value="Genomic_DNA"/>
</dbReference>
<proteinExistence type="inferred from homology"/>
<dbReference type="CDD" id="cd01144">
    <property type="entry name" value="BtuF"/>
    <property type="match status" value="1"/>
</dbReference>
<protein>
    <recommendedName>
        <fullName evidence="5">Vitamin B12-binding protein</fullName>
    </recommendedName>
</protein>
<accession>A0A1C6Z1N9</accession>
<dbReference type="GO" id="GO:0042597">
    <property type="term" value="C:periplasmic space"/>
    <property type="evidence" value="ECO:0007669"/>
    <property type="project" value="UniProtKB-SubCell"/>
</dbReference>
<keyword evidence="3 5" id="KW-0574">Periplasm</keyword>
<keyword evidence="2 5" id="KW-0732">Signal</keyword>
<feature type="site" description="Important for BtuC binding" evidence="5">
    <location>
        <position position="206"/>
    </location>
</feature>
<evidence type="ECO:0000256" key="5">
    <source>
        <dbReference type="HAMAP-Rule" id="MF_01000"/>
    </source>
</evidence>
<dbReference type="NCBIfam" id="NF002894">
    <property type="entry name" value="PRK03379.1"/>
    <property type="match status" value="1"/>
</dbReference>
<dbReference type="InterPro" id="IPR054828">
    <property type="entry name" value="Vit_B12_bind_prot"/>
</dbReference>
<reference evidence="7 8" key="1">
    <citation type="submission" date="2016-09" db="EMBL/GenBank/DDBJ databases">
        <authorList>
            <person name="Capua I."/>
            <person name="De Benedictis P."/>
            <person name="Joannis T."/>
            <person name="Lombin L.H."/>
            <person name="Cattoli G."/>
        </authorList>
    </citation>
    <scope>NUCLEOTIDE SEQUENCE [LARGE SCALE GENOMIC DNA]</scope>
    <source>
        <strain evidence="7 8">GB001</strain>
    </source>
</reference>
<dbReference type="PANTHER" id="PTHR30535:SF34">
    <property type="entry name" value="MOLYBDATE-BINDING PROTEIN MOLA"/>
    <property type="match status" value="1"/>
</dbReference>
<sequence precursor="true">MKLKQPVSRLLGALWLLLCLPLSAADRVISLSPHTTEMAYAAGLGDKMVAASAYSNYPPAAEKLEKVASWQGINLERILALKPDLILAWRGGNPQRVLDQLAGFNIPIFYSDPKSIDGIADDLDRLASYSPTPKVAHDAANHFRDEVKMLREKYHRPTATRVLMQFGTQPLFTTSKATIQSDLLSLCGATNIFADSPVPWPQVSREQVIVRKPQVIVVSGSQEQIETVKRFWQPQLNVPVIAINEDWLNRSGPRIILAAQSLCEQLDNLTPKTAQ</sequence>
<dbReference type="AlphaFoldDB" id="A0A1C6Z1N9"/>
<dbReference type="InterPro" id="IPR023544">
    <property type="entry name" value="ABC_transptr_vit_B12-bd"/>
</dbReference>
<dbReference type="SUPFAM" id="SSF53807">
    <property type="entry name" value="Helical backbone' metal receptor"/>
    <property type="match status" value="1"/>
</dbReference>
<keyword evidence="4 5" id="KW-1015">Disulfide bond</keyword>
<dbReference type="HAMAP" id="MF_01000">
    <property type="entry name" value="BtuF"/>
    <property type="match status" value="1"/>
</dbReference>
<name>A0A1C6Z1N9_HAFAL</name>
<dbReference type="RefSeq" id="WP_072309013.1">
    <property type="nucleotide sequence ID" value="NZ_FMIQ01000047.1"/>
</dbReference>
<feature type="site" description="Important for BtuC binding" evidence="5">
    <location>
        <position position="76"/>
    </location>
</feature>
<feature type="disulfide bond" evidence="5">
    <location>
        <begin position="187"/>
        <end position="263"/>
    </location>
</feature>
<comment type="caution">
    <text evidence="5">Lacks conserved residue(s) required for the propagation of feature annotation.</text>
</comment>
<dbReference type="PANTHER" id="PTHR30535">
    <property type="entry name" value="VITAMIN B12-BINDING PROTEIN"/>
    <property type="match status" value="1"/>
</dbReference>
<dbReference type="Pfam" id="PF01497">
    <property type="entry name" value="Peripla_BP_2"/>
    <property type="match status" value="1"/>
</dbReference>
<dbReference type="STRING" id="569.A6V27_02600"/>
<feature type="domain" description="Fe/B12 periplasmic-binding" evidence="6">
    <location>
        <begin position="27"/>
        <end position="274"/>
    </location>
</feature>
<gene>
    <name evidence="5 7" type="primary">btuF</name>
    <name evidence="7" type="ORF">BN1044_02530</name>
</gene>
<comment type="similarity">
    <text evidence="5">Belongs to the BtuF family.</text>
</comment>
<dbReference type="PROSITE" id="PS50983">
    <property type="entry name" value="FE_B12_PBP"/>
    <property type="match status" value="1"/>
</dbReference>
<feature type="binding site" evidence="5">
    <location>
        <position position="54"/>
    </location>
    <ligand>
        <name>cyanocob(III)alamin</name>
        <dbReference type="ChEBI" id="CHEBI:17439"/>
    </ligand>
</feature>
<evidence type="ECO:0000256" key="4">
    <source>
        <dbReference type="ARBA" id="ARBA00023157"/>
    </source>
</evidence>
<comment type="subunit">
    <text evidence="5">The complex is composed of two ATP-binding proteins (BtuD), two transmembrane proteins (BtuC) and a solute-binding protein (BtuF).</text>
</comment>
<dbReference type="Gene3D" id="3.40.50.1980">
    <property type="entry name" value="Nitrogenase molybdenum iron protein domain"/>
    <property type="match status" value="2"/>
</dbReference>
<dbReference type="OrthoDB" id="6495095at2"/>
<keyword evidence="1 5" id="KW-0813">Transport</keyword>
<evidence type="ECO:0000313" key="7">
    <source>
        <dbReference type="EMBL" id="SCM53042.1"/>
    </source>
</evidence>
<evidence type="ECO:0000259" key="6">
    <source>
        <dbReference type="PROSITE" id="PS50983"/>
    </source>
</evidence>
<dbReference type="GO" id="GO:0015889">
    <property type="term" value="P:cobalamin transport"/>
    <property type="evidence" value="ECO:0007669"/>
    <property type="project" value="UniProtKB-UniRule"/>
</dbReference>
<feature type="chain" id="PRO_5009005689" description="Vitamin B12-binding protein" evidence="5">
    <location>
        <begin position="25"/>
        <end position="275"/>
    </location>
</feature>
<evidence type="ECO:0000256" key="2">
    <source>
        <dbReference type="ARBA" id="ARBA00022729"/>
    </source>
</evidence>
<comment type="subcellular location">
    <subcellularLocation>
        <location evidence="5">Periplasm</location>
    </subcellularLocation>
</comment>
<dbReference type="Proteomes" id="UP000094844">
    <property type="component" value="Unassembled WGS sequence"/>
</dbReference>
<evidence type="ECO:0000256" key="3">
    <source>
        <dbReference type="ARBA" id="ARBA00022764"/>
    </source>
</evidence>
<evidence type="ECO:0000256" key="1">
    <source>
        <dbReference type="ARBA" id="ARBA00022448"/>
    </source>
</evidence>
<dbReference type="NCBIfam" id="NF038402">
    <property type="entry name" value="TroA_like"/>
    <property type="match status" value="1"/>
</dbReference>